<keyword evidence="1" id="KW-0472">Membrane</keyword>
<dbReference type="Proteomes" id="UP000061569">
    <property type="component" value="Chromosome"/>
</dbReference>
<dbReference type="KEGG" id="lez:GLE_0247"/>
<protein>
    <recommendedName>
        <fullName evidence="4">Major facilitator superfamily (MFS) profile domain-containing protein</fullName>
    </recommendedName>
</protein>
<dbReference type="AlphaFoldDB" id="A0A0S2DAM1"/>
<keyword evidence="1" id="KW-0812">Transmembrane</keyword>
<feature type="transmembrane region" description="Helical" evidence="1">
    <location>
        <begin position="67"/>
        <end position="87"/>
    </location>
</feature>
<evidence type="ECO:0008006" key="4">
    <source>
        <dbReference type="Google" id="ProtNLM"/>
    </source>
</evidence>
<dbReference type="PATRIC" id="fig|69.6.peg.249"/>
<sequence>MDKRILLGCLGGAGMLLLFGLLTKLFGLDARQAIDTGIGPLPLIDILAALVSMFLGGALARHARFRWIALLLPSAMWALTLFAVVAMAQPDSPPPMRSIGAALKYNALAIALTLAAAFAGALLGERFGRKRFGALGSDGLMRR</sequence>
<organism evidence="2 3">
    <name type="scientific">Lysobacter enzymogenes</name>
    <dbReference type="NCBI Taxonomy" id="69"/>
    <lineage>
        <taxon>Bacteria</taxon>
        <taxon>Pseudomonadati</taxon>
        <taxon>Pseudomonadota</taxon>
        <taxon>Gammaproteobacteria</taxon>
        <taxon>Lysobacterales</taxon>
        <taxon>Lysobacteraceae</taxon>
        <taxon>Lysobacter</taxon>
    </lineage>
</organism>
<evidence type="ECO:0000313" key="2">
    <source>
        <dbReference type="EMBL" id="ALN55606.1"/>
    </source>
</evidence>
<evidence type="ECO:0000256" key="1">
    <source>
        <dbReference type="SAM" id="Phobius"/>
    </source>
</evidence>
<reference evidence="2 3" key="1">
    <citation type="submission" date="2015-11" db="EMBL/GenBank/DDBJ databases">
        <title>Genome sequences of Lysobacter enzymogenes strain C3 and Lysobacter antibioticus ATCC 29479.</title>
        <authorList>
            <person name="Kobayashi D.Y."/>
        </authorList>
    </citation>
    <scope>NUCLEOTIDE SEQUENCE [LARGE SCALE GENOMIC DNA]</scope>
    <source>
        <strain evidence="2 3">C3</strain>
    </source>
</reference>
<keyword evidence="1" id="KW-1133">Transmembrane helix</keyword>
<dbReference type="EMBL" id="CP013140">
    <property type="protein sequence ID" value="ALN55606.1"/>
    <property type="molecule type" value="Genomic_DNA"/>
</dbReference>
<proteinExistence type="predicted"/>
<feature type="transmembrane region" description="Helical" evidence="1">
    <location>
        <begin position="37"/>
        <end position="60"/>
    </location>
</feature>
<gene>
    <name evidence="2" type="ORF">GLE_0247</name>
</gene>
<feature type="transmembrane region" description="Helical" evidence="1">
    <location>
        <begin position="107"/>
        <end position="124"/>
    </location>
</feature>
<accession>A0A0S2DAM1</accession>
<name>A0A0S2DAM1_LYSEN</name>
<evidence type="ECO:0000313" key="3">
    <source>
        <dbReference type="Proteomes" id="UP000061569"/>
    </source>
</evidence>